<dbReference type="Proteomes" id="UP001152747">
    <property type="component" value="Unassembled WGS sequence"/>
</dbReference>
<dbReference type="OrthoDB" id="5825090at2759"/>
<keyword evidence="3" id="KW-1185">Reference proteome</keyword>
<reference evidence="2" key="1">
    <citation type="submission" date="2022-11" db="EMBL/GenBank/DDBJ databases">
        <authorList>
            <person name="Kikuchi T."/>
        </authorList>
    </citation>
    <scope>NUCLEOTIDE SEQUENCE</scope>
    <source>
        <strain evidence="2">PS1010</strain>
    </source>
</reference>
<dbReference type="InterPro" id="IPR038765">
    <property type="entry name" value="Papain-like_cys_pep_sf"/>
</dbReference>
<feature type="region of interest" description="Disordered" evidence="1">
    <location>
        <begin position="242"/>
        <end position="292"/>
    </location>
</feature>
<sequence length="354" mass="39835">MSRKVGRPTKKVGRRFVGPQKVSRRLVAPGEVGQRLVAPRKLKFGEQLQDDVMNSFCDKLQSICPKKIDGFLAIQFLMCDPENVKKHITGKNEAIQILFDRGRVHYVLSHYNPKVNLVMIYDSLQLWDQTTGVPLISNEIVEYLRCLYSHHFPGEALQVGIAQNYDQQQDDFSCGYRAIGAVIDIARGQQPAENVYSRTAILEFIQQIMHSKKPRWEWFQDVHIHRNERKAGEPVIHKMVIPPKVPSNVSMQSKPSSSRSKSATSVGNVSTASSFSNKSGKSPSRRSQAGNEVVENLDSIAKISPKLEPENSVLSNFLTGRSDLLGFSALKSLSCFLRVQDDLNEDLEEIVKKI</sequence>
<name>A0A9P1IV28_9PELO</name>
<proteinExistence type="predicted"/>
<evidence type="ECO:0008006" key="4">
    <source>
        <dbReference type="Google" id="ProtNLM"/>
    </source>
</evidence>
<dbReference type="SUPFAM" id="SSF54001">
    <property type="entry name" value="Cysteine proteinases"/>
    <property type="match status" value="1"/>
</dbReference>
<evidence type="ECO:0000313" key="3">
    <source>
        <dbReference type="Proteomes" id="UP001152747"/>
    </source>
</evidence>
<feature type="compositionally biased region" description="Low complexity" evidence="1">
    <location>
        <begin position="250"/>
        <end position="282"/>
    </location>
</feature>
<evidence type="ECO:0000313" key="2">
    <source>
        <dbReference type="EMBL" id="CAI5452718.1"/>
    </source>
</evidence>
<comment type="caution">
    <text evidence="2">The sequence shown here is derived from an EMBL/GenBank/DDBJ whole genome shotgun (WGS) entry which is preliminary data.</text>
</comment>
<protein>
    <recommendedName>
        <fullName evidence="4">Ubiquitin-like protease family profile domain-containing protein</fullName>
    </recommendedName>
</protein>
<dbReference type="AlphaFoldDB" id="A0A9P1IV28"/>
<dbReference type="EMBL" id="CANHGI010000005">
    <property type="protein sequence ID" value="CAI5452718.1"/>
    <property type="molecule type" value="Genomic_DNA"/>
</dbReference>
<organism evidence="2 3">
    <name type="scientific">Caenorhabditis angaria</name>
    <dbReference type="NCBI Taxonomy" id="860376"/>
    <lineage>
        <taxon>Eukaryota</taxon>
        <taxon>Metazoa</taxon>
        <taxon>Ecdysozoa</taxon>
        <taxon>Nematoda</taxon>
        <taxon>Chromadorea</taxon>
        <taxon>Rhabditida</taxon>
        <taxon>Rhabditina</taxon>
        <taxon>Rhabditomorpha</taxon>
        <taxon>Rhabditoidea</taxon>
        <taxon>Rhabditidae</taxon>
        <taxon>Peloderinae</taxon>
        <taxon>Caenorhabditis</taxon>
    </lineage>
</organism>
<evidence type="ECO:0000256" key="1">
    <source>
        <dbReference type="SAM" id="MobiDB-lite"/>
    </source>
</evidence>
<accession>A0A9P1IV28</accession>
<gene>
    <name evidence="2" type="ORF">CAMP_LOCUS15355</name>
</gene>